<evidence type="ECO:0000313" key="2">
    <source>
        <dbReference type="Proteomes" id="UP001497644"/>
    </source>
</evidence>
<dbReference type="AlphaFoldDB" id="A0AAV2NW64"/>
<name>A0AAV2NW64_9HYME</name>
<proteinExistence type="predicted"/>
<gene>
    <name evidence="1" type="ORF">LPLAT_LOCUS9692</name>
</gene>
<keyword evidence="2" id="KW-1185">Reference proteome</keyword>
<evidence type="ECO:0000313" key="1">
    <source>
        <dbReference type="EMBL" id="CAL1683958.1"/>
    </source>
</evidence>
<dbReference type="EMBL" id="OZ034828">
    <property type="protein sequence ID" value="CAL1683958.1"/>
    <property type="molecule type" value="Genomic_DNA"/>
</dbReference>
<sequence length="88" mass="9816">MPFVPRLVDGRNRSRRVVVQERVYRSMAGKCLGEGSGEPVAVLFSESPRYQGAQCAISEPLVPGDTLFPFFGVSTLRMEMCSNHLKRI</sequence>
<accession>A0AAV2NW64</accession>
<reference evidence="1" key="1">
    <citation type="submission" date="2024-04" db="EMBL/GenBank/DDBJ databases">
        <authorList>
            <consortium name="Molecular Ecology Group"/>
        </authorList>
    </citation>
    <scope>NUCLEOTIDE SEQUENCE</scope>
</reference>
<dbReference type="Proteomes" id="UP001497644">
    <property type="component" value="Chromosome 5"/>
</dbReference>
<protein>
    <submittedName>
        <fullName evidence="1">Uncharacterized protein</fullName>
    </submittedName>
</protein>
<organism evidence="1 2">
    <name type="scientific">Lasius platythorax</name>
    <dbReference type="NCBI Taxonomy" id="488582"/>
    <lineage>
        <taxon>Eukaryota</taxon>
        <taxon>Metazoa</taxon>
        <taxon>Ecdysozoa</taxon>
        <taxon>Arthropoda</taxon>
        <taxon>Hexapoda</taxon>
        <taxon>Insecta</taxon>
        <taxon>Pterygota</taxon>
        <taxon>Neoptera</taxon>
        <taxon>Endopterygota</taxon>
        <taxon>Hymenoptera</taxon>
        <taxon>Apocrita</taxon>
        <taxon>Aculeata</taxon>
        <taxon>Formicoidea</taxon>
        <taxon>Formicidae</taxon>
        <taxon>Formicinae</taxon>
        <taxon>Lasius</taxon>
        <taxon>Lasius</taxon>
    </lineage>
</organism>